<feature type="domain" description="YvbJ-like NTF2-like" evidence="4">
    <location>
        <begin position="217"/>
        <end position="341"/>
    </location>
</feature>
<reference evidence="5 6" key="1">
    <citation type="submission" date="2021-03" db="EMBL/GenBank/DDBJ databases">
        <title>Genomic Encyclopedia of Type Strains, Phase IV (KMG-IV): sequencing the most valuable type-strain genomes for metagenomic binning, comparative biology and taxonomic classification.</title>
        <authorList>
            <person name="Goeker M."/>
        </authorList>
    </citation>
    <scope>NUCLEOTIDE SEQUENCE [LARGE SCALE GENOMIC DNA]</scope>
    <source>
        <strain evidence="5 6">DSM 25790</strain>
    </source>
</reference>
<evidence type="ECO:0000313" key="5">
    <source>
        <dbReference type="EMBL" id="MBP2257826.1"/>
    </source>
</evidence>
<evidence type="ECO:0000259" key="4">
    <source>
        <dbReference type="Pfam" id="PF25155"/>
    </source>
</evidence>
<evidence type="ECO:0000259" key="3">
    <source>
        <dbReference type="Pfam" id="PF22813"/>
    </source>
</evidence>
<dbReference type="PANTHER" id="PTHR40038:SF1">
    <property type="entry name" value="MEMBRANE-ASSOCIATED PROTEIN TCAA"/>
    <property type="match status" value="1"/>
</dbReference>
<gene>
    <name evidence="5" type="ORF">J2Z81_001780</name>
</gene>
<sequence>MSKKSLISAGGAIVIIAALVVIYAVLANQHKPEKTVNAFNEAVEKNDTDTLKKLIDPDQKDAVINKESLSAFVKYLKTNNESYQVIKDSLNKQIENEDFTSSAEQVSLVEDGKSLGMFPNYKLKAKTVNLIAKGQDDNDKLNFAIKNFKKSLNKIDKNKEIYGPLLPGEYKVKATVKNDLGTFNKEKKKDVWGSADVSFLIDDEKLARDNKQVQKDIINAANKFNEDMSVYVTSGFDPDKLTNVTNDFKKNLTGIDANFKAIKEHVEKIESQFLESTVNMDDLDLSLFEGDWKAEVTVLVSYNEKIKIEQGKDFEDVSYQELRNFTLTYDKDQGKWMVDDLSGKSAEGSEADDWDNKKEIKIDDPPVRKWPKKDSFI</sequence>
<protein>
    <submittedName>
        <fullName evidence="5">Membrane protein YvbJ</fullName>
    </submittedName>
</protein>
<evidence type="ECO:0000256" key="2">
    <source>
        <dbReference type="SAM" id="Phobius"/>
    </source>
</evidence>
<keyword evidence="2" id="KW-0812">Transmembrane</keyword>
<dbReference type="InterPro" id="IPR056902">
    <property type="entry name" value="NTF2_YvbJ"/>
</dbReference>
<feature type="region of interest" description="Disordered" evidence="1">
    <location>
        <begin position="343"/>
        <end position="377"/>
    </location>
</feature>
<keyword evidence="2" id="KW-0472">Membrane</keyword>
<dbReference type="Pfam" id="PF25155">
    <property type="entry name" value="NTF2_YvbJ"/>
    <property type="match status" value="1"/>
</dbReference>
<accession>A0ABS4S8L3</accession>
<organism evidence="5 6">
    <name type="scientific">Virgibacillus alimentarius</name>
    <dbReference type="NCBI Taxonomy" id="698769"/>
    <lineage>
        <taxon>Bacteria</taxon>
        <taxon>Bacillati</taxon>
        <taxon>Bacillota</taxon>
        <taxon>Bacilli</taxon>
        <taxon>Bacillales</taxon>
        <taxon>Bacillaceae</taxon>
        <taxon>Virgibacillus</taxon>
    </lineage>
</organism>
<dbReference type="PANTHER" id="PTHR40038">
    <property type="entry name" value="MEMBRANE-ASSOCIATED PROTEIN TCAA"/>
    <property type="match status" value="1"/>
</dbReference>
<dbReference type="Pfam" id="PF22813">
    <property type="entry name" value="TcaA_2nd"/>
    <property type="match status" value="1"/>
</dbReference>
<keyword evidence="2" id="KW-1133">Transmembrane helix</keyword>
<proteinExistence type="predicted"/>
<dbReference type="Proteomes" id="UP001519294">
    <property type="component" value="Unassembled WGS sequence"/>
</dbReference>
<evidence type="ECO:0000256" key="1">
    <source>
        <dbReference type="SAM" id="MobiDB-lite"/>
    </source>
</evidence>
<dbReference type="EMBL" id="JAGIKX010000014">
    <property type="protein sequence ID" value="MBP2257826.1"/>
    <property type="molecule type" value="Genomic_DNA"/>
</dbReference>
<dbReference type="RefSeq" id="WP_226981299.1">
    <property type="nucleotide sequence ID" value="NZ_JAGIKX010000014.1"/>
</dbReference>
<comment type="caution">
    <text evidence="5">The sequence shown here is derived from an EMBL/GenBank/DDBJ whole genome shotgun (WGS) entry which is preliminary data.</text>
</comment>
<feature type="compositionally biased region" description="Basic and acidic residues" evidence="1">
    <location>
        <begin position="354"/>
        <end position="377"/>
    </location>
</feature>
<keyword evidence="6" id="KW-1185">Reference proteome</keyword>
<feature type="domain" description="TcaA second" evidence="3">
    <location>
        <begin position="32"/>
        <end position="124"/>
    </location>
</feature>
<dbReference type="InterPro" id="IPR054529">
    <property type="entry name" value="TcaA_2nd"/>
</dbReference>
<evidence type="ECO:0000313" key="6">
    <source>
        <dbReference type="Proteomes" id="UP001519294"/>
    </source>
</evidence>
<feature type="transmembrane region" description="Helical" evidence="2">
    <location>
        <begin position="6"/>
        <end position="26"/>
    </location>
</feature>
<name>A0ABS4S8L3_9BACI</name>